<reference evidence="2 4" key="1">
    <citation type="journal article" date="2011" name="Nature">
        <title>The Medicago genome provides insight into the evolution of rhizobial symbioses.</title>
        <authorList>
            <person name="Young N.D."/>
            <person name="Debelle F."/>
            <person name="Oldroyd G.E."/>
            <person name="Geurts R."/>
            <person name="Cannon S.B."/>
            <person name="Udvardi M.K."/>
            <person name="Benedito V.A."/>
            <person name="Mayer K.F."/>
            <person name="Gouzy J."/>
            <person name="Schoof H."/>
            <person name="Van de Peer Y."/>
            <person name="Proost S."/>
            <person name="Cook D.R."/>
            <person name="Meyers B.C."/>
            <person name="Spannagl M."/>
            <person name="Cheung F."/>
            <person name="De Mita S."/>
            <person name="Krishnakumar V."/>
            <person name="Gundlach H."/>
            <person name="Zhou S."/>
            <person name="Mudge J."/>
            <person name="Bharti A.K."/>
            <person name="Murray J.D."/>
            <person name="Naoumkina M.A."/>
            <person name="Rosen B."/>
            <person name="Silverstein K.A."/>
            <person name="Tang H."/>
            <person name="Rombauts S."/>
            <person name="Zhao P.X."/>
            <person name="Zhou P."/>
            <person name="Barbe V."/>
            <person name="Bardou P."/>
            <person name="Bechner M."/>
            <person name="Bellec A."/>
            <person name="Berger A."/>
            <person name="Berges H."/>
            <person name="Bidwell S."/>
            <person name="Bisseling T."/>
            <person name="Choisne N."/>
            <person name="Couloux A."/>
            <person name="Denny R."/>
            <person name="Deshpande S."/>
            <person name="Dai X."/>
            <person name="Doyle J.J."/>
            <person name="Dudez A.M."/>
            <person name="Farmer A.D."/>
            <person name="Fouteau S."/>
            <person name="Franken C."/>
            <person name="Gibelin C."/>
            <person name="Gish J."/>
            <person name="Goldstein S."/>
            <person name="Gonzalez A.J."/>
            <person name="Green P.J."/>
            <person name="Hallab A."/>
            <person name="Hartog M."/>
            <person name="Hua A."/>
            <person name="Humphray S.J."/>
            <person name="Jeong D.H."/>
            <person name="Jing Y."/>
            <person name="Jocker A."/>
            <person name="Kenton S.M."/>
            <person name="Kim D.J."/>
            <person name="Klee K."/>
            <person name="Lai H."/>
            <person name="Lang C."/>
            <person name="Lin S."/>
            <person name="Macmil S.L."/>
            <person name="Magdelenat G."/>
            <person name="Matthews L."/>
            <person name="McCorrison J."/>
            <person name="Monaghan E.L."/>
            <person name="Mun J.H."/>
            <person name="Najar F.Z."/>
            <person name="Nicholson C."/>
            <person name="Noirot C."/>
            <person name="O'Bleness M."/>
            <person name="Paule C.R."/>
            <person name="Poulain J."/>
            <person name="Prion F."/>
            <person name="Qin B."/>
            <person name="Qu C."/>
            <person name="Retzel E.F."/>
            <person name="Riddle C."/>
            <person name="Sallet E."/>
            <person name="Samain S."/>
            <person name="Samson N."/>
            <person name="Sanders I."/>
            <person name="Saurat O."/>
            <person name="Scarpelli C."/>
            <person name="Schiex T."/>
            <person name="Segurens B."/>
            <person name="Severin A.J."/>
            <person name="Sherrier D.J."/>
            <person name="Shi R."/>
            <person name="Sims S."/>
            <person name="Singer S.R."/>
            <person name="Sinharoy S."/>
            <person name="Sterck L."/>
            <person name="Viollet A."/>
            <person name="Wang B.B."/>
            <person name="Wang K."/>
            <person name="Wang M."/>
            <person name="Wang X."/>
            <person name="Warfsmann J."/>
            <person name="Weissenbach J."/>
            <person name="White D.D."/>
            <person name="White J.D."/>
            <person name="Wiley G.B."/>
            <person name="Wincker P."/>
            <person name="Xing Y."/>
            <person name="Yang L."/>
            <person name="Yao Z."/>
            <person name="Ying F."/>
            <person name="Zhai J."/>
            <person name="Zhou L."/>
            <person name="Zuber A."/>
            <person name="Denarie J."/>
            <person name="Dixon R.A."/>
            <person name="May G.D."/>
            <person name="Schwartz D.C."/>
            <person name="Rogers J."/>
            <person name="Quetier F."/>
            <person name="Town C.D."/>
            <person name="Roe B.A."/>
        </authorList>
    </citation>
    <scope>NUCLEOTIDE SEQUENCE [LARGE SCALE GENOMIC DNA]</scope>
    <source>
        <strain evidence="2">A17</strain>
        <strain evidence="3 4">cv. Jemalong A17</strain>
    </source>
</reference>
<dbReference type="Proteomes" id="UP000002051">
    <property type="component" value="Unassembled WGS sequence"/>
</dbReference>
<dbReference type="EnsemblPlants" id="AES61806">
    <property type="protein sequence ID" value="AES61806"/>
    <property type="gene ID" value="MTR_1g088740"/>
</dbReference>
<organism evidence="2 4">
    <name type="scientific">Medicago truncatula</name>
    <name type="common">Barrel medic</name>
    <name type="synonym">Medicago tribuloides</name>
    <dbReference type="NCBI Taxonomy" id="3880"/>
    <lineage>
        <taxon>Eukaryota</taxon>
        <taxon>Viridiplantae</taxon>
        <taxon>Streptophyta</taxon>
        <taxon>Embryophyta</taxon>
        <taxon>Tracheophyta</taxon>
        <taxon>Spermatophyta</taxon>
        <taxon>Magnoliopsida</taxon>
        <taxon>eudicotyledons</taxon>
        <taxon>Gunneridae</taxon>
        <taxon>Pentapetalae</taxon>
        <taxon>rosids</taxon>
        <taxon>fabids</taxon>
        <taxon>Fabales</taxon>
        <taxon>Fabaceae</taxon>
        <taxon>Papilionoideae</taxon>
        <taxon>50 kb inversion clade</taxon>
        <taxon>NPAAA clade</taxon>
        <taxon>Hologalegina</taxon>
        <taxon>IRL clade</taxon>
        <taxon>Trifolieae</taxon>
        <taxon>Medicago</taxon>
    </lineage>
</organism>
<reference evidence="3" key="3">
    <citation type="submission" date="2015-04" db="UniProtKB">
        <authorList>
            <consortium name="EnsemblPlants"/>
        </authorList>
    </citation>
    <scope>IDENTIFICATION</scope>
    <source>
        <strain evidence="3">cv. Jemalong A17</strain>
    </source>
</reference>
<protein>
    <submittedName>
        <fullName evidence="2">Transmembrane protein, putative</fullName>
    </submittedName>
</protein>
<keyword evidence="4" id="KW-1185">Reference proteome</keyword>
<feature type="transmembrane region" description="Helical" evidence="1">
    <location>
        <begin position="55"/>
        <end position="76"/>
    </location>
</feature>
<keyword evidence="1" id="KW-0472">Membrane</keyword>
<keyword evidence="1 2" id="KW-0812">Transmembrane</keyword>
<evidence type="ECO:0000256" key="1">
    <source>
        <dbReference type="SAM" id="Phobius"/>
    </source>
</evidence>
<sequence length="104" mass="11364">MDCGATRVFVLRTTVPFRRTVALYPSVAVDPDSFPSALVVKERVVVVVKVVMDRIWVRLGTVMVLMDLWLCWFVVLHGGVDFGSFVVGLVVVLMVVFGGVAHGG</sequence>
<dbReference type="HOGENOM" id="CLU_2530850_0_0_1"/>
<evidence type="ECO:0000313" key="4">
    <source>
        <dbReference type="Proteomes" id="UP000002051"/>
    </source>
</evidence>
<evidence type="ECO:0000313" key="3">
    <source>
        <dbReference type="EnsemblPlants" id="AES61806"/>
    </source>
</evidence>
<dbReference type="EMBL" id="CM001217">
    <property type="protein sequence ID" value="AES61806.2"/>
    <property type="molecule type" value="Genomic_DNA"/>
</dbReference>
<keyword evidence="1" id="KW-1133">Transmembrane helix</keyword>
<reference evidence="2 4" key="2">
    <citation type="journal article" date="2014" name="BMC Genomics">
        <title>An improved genome release (version Mt4.0) for the model legume Medicago truncatula.</title>
        <authorList>
            <person name="Tang H."/>
            <person name="Krishnakumar V."/>
            <person name="Bidwell S."/>
            <person name="Rosen B."/>
            <person name="Chan A."/>
            <person name="Zhou S."/>
            <person name="Gentzbittel L."/>
            <person name="Childs K.L."/>
            <person name="Yandell M."/>
            <person name="Gundlach H."/>
            <person name="Mayer K.F."/>
            <person name="Schwartz D.C."/>
            <person name="Town C.D."/>
        </authorList>
    </citation>
    <scope>GENOME REANNOTATION</scope>
    <source>
        <strain evidence="3 4">cv. Jemalong A17</strain>
    </source>
</reference>
<name>G7IF87_MEDTR</name>
<evidence type="ECO:0000313" key="2">
    <source>
        <dbReference type="EMBL" id="AES61806.2"/>
    </source>
</evidence>
<accession>G7IF87</accession>
<accession>A0A0C3URR8</accession>
<dbReference type="PaxDb" id="3880-AES61806"/>
<dbReference type="AlphaFoldDB" id="G7IF87"/>
<proteinExistence type="predicted"/>
<feature type="transmembrane region" description="Helical" evidence="1">
    <location>
        <begin position="82"/>
        <end position="101"/>
    </location>
</feature>
<gene>
    <name evidence="2" type="ordered locus">MTR_1g088740</name>
</gene>